<dbReference type="InterPro" id="IPR050667">
    <property type="entry name" value="PPR-containing_protein"/>
</dbReference>
<dbReference type="OrthoDB" id="185373at2759"/>
<keyword evidence="2" id="KW-1185">Reference proteome</keyword>
<reference evidence="1" key="2">
    <citation type="submission" date="2020-05" db="EMBL/GenBank/DDBJ databases">
        <authorList>
            <person name="Kim H.-S."/>
            <person name="Proctor R.H."/>
            <person name="Brown D.W."/>
        </authorList>
    </citation>
    <scope>NUCLEOTIDE SEQUENCE</scope>
    <source>
        <strain evidence="1">NRRL 20472</strain>
    </source>
</reference>
<name>A0A8H4TW82_9HYPO</name>
<organism evidence="1 2">
    <name type="scientific">Fusarium sarcochroum</name>
    <dbReference type="NCBI Taxonomy" id="1208366"/>
    <lineage>
        <taxon>Eukaryota</taxon>
        <taxon>Fungi</taxon>
        <taxon>Dikarya</taxon>
        <taxon>Ascomycota</taxon>
        <taxon>Pezizomycotina</taxon>
        <taxon>Sordariomycetes</taxon>
        <taxon>Hypocreomycetidae</taxon>
        <taxon>Hypocreales</taxon>
        <taxon>Nectriaceae</taxon>
        <taxon>Fusarium</taxon>
        <taxon>Fusarium lateritium species complex</taxon>
    </lineage>
</organism>
<evidence type="ECO:0008006" key="3">
    <source>
        <dbReference type="Google" id="ProtNLM"/>
    </source>
</evidence>
<dbReference type="InterPro" id="IPR011990">
    <property type="entry name" value="TPR-like_helical_dom_sf"/>
</dbReference>
<reference evidence="1" key="1">
    <citation type="journal article" date="2020" name="BMC Genomics">
        <title>Correction to: Identification and distribution of gene clusters required for synthesis of sphingolipid metabolism inhibitors in diverse species of the filamentous fungus Fusarium.</title>
        <authorList>
            <person name="Kim H.S."/>
            <person name="Lohmar J.M."/>
            <person name="Busman M."/>
            <person name="Brown D.W."/>
            <person name="Naumann T.A."/>
            <person name="Divon H.H."/>
            <person name="Lysoe E."/>
            <person name="Uhlig S."/>
            <person name="Proctor R.H."/>
        </authorList>
    </citation>
    <scope>NUCLEOTIDE SEQUENCE</scope>
    <source>
        <strain evidence="1">NRRL 20472</strain>
    </source>
</reference>
<evidence type="ECO:0000313" key="2">
    <source>
        <dbReference type="Proteomes" id="UP000622797"/>
    </source>
</evidence>
<dbReference type="PANTHER" id="PTHR47939">
    <property type="entry name" value="MEMBRANE-ASSOCIATED SALT-INDUCIBLE PROTEIN-LIKE"/>
    <property type="match status" value="1"/>
</dbReference>
<dbReference type="EMBL" id="JABEXW010000372">
    <property type="protein sequence ID" value="KAF4965094.1"/>
    <property type="molecule type" value="Genomic_DNA"/>
</dbReference>
<comment type="caution">
    <text evidence="1">The sequence shown here is derived from an EMBL/GenBank/DDBJ whole genome shotgun (WGS) entry which is preliminary data.</text>
</comment>
<accession>A0A8H4TW82</accession>
<evidence type="ECO:0000313" key="1">
    <source>
        <dbReference type="EMBL" id="KAF4965094.1"/>
    </source>
</evidence>
<sequence length="796" mass="92040">MRAQLARHARRVLIQHARNPTCAVYSAPLRRRYLPRTINNGYSRRTFFDGLFSKAPREVRQPEFEPGWQTIMVWRSRMLDNLRPPPTEELIQAWKTFFEGKLDSKVPLNGTQAMQCLRLLDYLVKQHEESPKSEAKLQVADLRNALLALERLRPRERTRQHLDLAKSIWSAIDDIKITRPGFVTNGSLWSSFLRVLCTFDGSRDALKMVYANWEDVMKLCGKKTENPILSLMEGLAREGCEKDLLHLLKGAIDSGYPYDKHVQFIMVNFFAQRNRIPETKYWIDQPLKSPKRSFKIYPLIATFAVRNNLKDWAVPYFLELGTQLENEEKEERFYWDALMQGILILGKGLAEVRKWLFLHETSDKPGIRATPGTINVLLHAAVGIKDPVLVEDILALAAEMGIQPNGESHIYLMQVRLEAGYLPGVHASYKKVVERTPWHNQAHLWWEFSQLMNEYLAVLSSQTTPNFKLISEIIEQCEEDQLLLEPETVASLCIRFLENEQHFDVMDILSVHSFQFSATEREVIQDAFVKFCIDPLTSTSRSWTGYQILRQFFQDLSFDHRVKLMEAFFNRNRPDMATHVFGHMRQHRNNDYHPKRETYISCFEGLSRSPDEDSLEMVHNMLKMDTTVEPNTKLYTSLILAYTASEKPTQTMDFWQAITASREGPSYASLEAVFWSLERTPRGAKEAHKIWKRIERMDIDVPPAVYNAYIGAVAASGEEEKVQDIITRMAVVTESEPDAMTLGVAFNAFPGQKLQANFKGWATVRYLDAWAKLESKGKRLNKDSLCQYKLKRILRA</sequence>
<dbReference type="AlphaFoldDB" id="A0A8H4TW82"/>
<dbReference type="PANTHER" id="PTHR47939:SF5">
    <property type="entry name" value="PENTACOTRIPEPTIDE-REPEAT REGION OF PRORP DOMAIN-CONTAINING PROTEIN"/>
    <property type="match status" value="1"/>
</dbReference>
<dbReference type="Proteomes" id="UP000622797">
    <property type="component" value="Unassembled WGS sequence"/>
</dbReference>
<gene>
    <name evidence="1" type="ORF">FSARC_7057</name>
</gene>
<proteinExistence type="predicted"/>
<protein>
    <recommendedName>
        <fullName evidence="3">Complex I intermediate-associated protein 84, mitochondrial</fullName>
    </recommendedName>
</protein>
<dbReference type="Gene3D" id="1.25.40.10">
    <property type="entry name" value="Tetratricopeptide repeat domain"/>
    <property type="match status" value="1"/>
</dbReference>